<gene>
    <name evidence="2" type="ORF">ACFSJD_40470</name>
</gene>
<organism evidence="2 3">
    <name type="scientific">Pseudonocardia yunnanensis</name>
    <dbReference type="NCBI Taxonomy" id="58107"/>
    <lineage>
        <taxon>Bacteria</taxon>
        <taxon>Bacillati</taxon>
        <taxon>Actinomycetota</taxon>
        <taxon>Actinomycetes</taxon>
        <taxon>Pseudonocardiales</taxon>
        <taxon>Pseudonocardiaceae</taxon>
        <taxon>Pseudonocardia</taxon>
    </lineage>
</organism>
<evidence type="ECO:0000313" key="3">
    <source>
        <dbReference type="Proteomes" id="UP001597114"/>
    </source>
</evidence>
<keyword evidence="3" id="KW-1185">Reference proteome</keyword>
<accession>A0ABW4FA06</accession>
<keyword evidence="2" id="KW-0012">Acyltransferase</keyword>
<reference evidence="3" key="1">
    <citation type="journal article" date="2019" name="Int. J. Syst. Evol. Microbiol.">
        <title>The Global Catalogue of Microorganisms (GCM) 10K type strain sequencing project: providing services to taxonomists for standard genome sequencing and annotation.</title>
        <authorList>
            <consortium name="The Broad Institute Genomics Platform"/>
            <consortium name="The Broad Institute Genome Sequencing Center for Infectious Disease"/>
            <person name="Wu L."/>
            <person name="Ma J."/>
        </authorList>
    </citation>
    <scope>NUCLEOTIDE SEQUENCE [LARGE SCALE GENOMIC DNA]</scope>
    <source>
        <strain evidence="3">CCM 7043</strain>
    </source>
</reference>
<dbReference type="EMBL" id="JBHUCO010000070">
    <property type="protein sequence ID" value="MFD1523817.1"/>
    <property type="molecule type" value="Genomic_DNA"/>
</dbReference>
<dbReference type="PANTHER" id="PTHR42791:SF1">
    <property type="entry name" value="N-ACETYLTRANSFERASE DOMAIN-CONTAINING PROTEIN"/>
    <property type="match status" value="1"/>
</dbReference>
<evidence type="ECO:0000259" key="1">
    <source>
        <dbReference type="PROSITE" id="PS51186"/>
    </source>
</evidence>
<dbReference type="Pfam" id="PF13508">
    <property type="entry name" value="Acetyltransf_7"/>
    <property type="match status" value="1"/>
</dbReference>
<dbReference type="GO" id="GO:0016746">
    <property type="term" value="F:acyltransferase activity"/>
    <property type="evidence" value="ECO:0007669"/>
    <property type="project" value="UniProtKB-KW"/>
</dbReference>
<protein>
    <submittedName>
        <fullName evidence="2">GNAT family N-acetyltransferase</fullName>
        <ecNumber evidence="2">2.3.1.-</ecNumber>
    </submittedName>
</protein>
<dbReference type="InterPro" id="IPR000182">
    <property type="entry name" value="GNAT_dom"/>
</dbReference>
<dbReference type="EC" id="2.3.1.-" evidence="2"/>
<dbReference type="Proteomes" id="UP001597114">
    <property type="component" value="Unassembled WGS sequence"/>
</dbReference>
<dbReference type="InterPro" id="IPR016181">
    <property type="entry name" value="Acyl_CoA_acyltransferase"/>
</dbReference>
<dbReference type="PROSITE" id="PS51186">
    <property type="entry name" value="GNAT"/>
    <property type="match status" value="1"/>
</dbReference>
<proteinExistence type="predicted"/>
<dbReference type="Gene3D" id="3.40.630.30">
    <property type="match status" value="1"/>
</dbReference>
<dbReference type="RefSeq" id="WP_344720884.1">
    <property type="nucleotide sequence ID" value="NZ_BAAAUS010000007.1"/>
</dbReference>
<comment type="caution">
    <text evidence="2">The sequence shown here is derived from an EMBL/GenBank/DDBJ whole genome shotgun (WGS) entry which is preliminary data.</text>
</comment>
<sequence>MLSKVCVVRSDRSDVGEVVDIMSTAFFDDPVCRWFFPDERQRETQHPPFFWPLVEEAYTNGEVYLTDDRAGAALWLPVDVSAHTRPPDLARMYEDSVGPSSAARIGVFGALNAAIHPTSINHDYLPFIAVRPEWQGSGRGAALLDHRHAWLDEHSRPAYLTASNQRSAKLYERLGYRRLAGTIDMPDGPSLYPMWRNPISS</sequence>
<evidence type="ECO:0000313" key="2">
    <source>
        <dbReference type="EMBL" id="MFD1523817.1"/>
    </source>
</evidence>
<dbReference type="CDD" id="cd04301">
    <property type="entry name" value="NAT_SF"/>
    <property type="match status" value="1"/>
</dbReference>
<feature type="domain" description="N-acetyltransferase" evidence="1">
    <location>
        <begin position="62"/>
        <end position="199"/>
    </location>
</feature>
<dbReference type="InterPro" id="IPR052523">
    <property type="entry name" value="Trichothecene_AcTrans"/>
</dbReference>
<name>A0ABW4FA06_9PSEU</name>
<keyword evidence="2" id="KW-0808">Transferase</keyword>
<dbReference type="SUPFAM" id="SSF55729">
    <property type="entry name" value="Acyl-CoA N-acyltransferases (Nat)"/>
    <property type="match status" value="1"/>
</dbReference>
<dbReference type="PANTHER" id="PTHR42791">
    <property type="entry name" value="GNAT FAMILY ACETYLTRANSFERASE"/>
    <property type="match status" value="1"/>
</dbReference>